<dbReference type="EMBL" id="CP036272">
    <property type="protein sequence ID" value="QDT59710.1"/>
    <property type="molecule type" value="Genomic_DNA"/>
</dbReference>
<comment type="function">
    <text evidence="3">Flagellin is the subunit protein which polymerizes to form the filaments of bacterial flagella.</text>
</comment>
<evidence type="ECO:0000256" key="1">
    <source>
        <dbReference type="ARBA" id="ARBA00005709"/>
    </source>
</evidence>
<dbReference type="Gene3D" id="1.20.1330.10">
    <property type="entry name" value="f41 fragment of flagellin, N-terminal domain"/>
    <property type="match status" value="2"/>
</dbReference>
<protein>
    <recommendedName>
        <fullName evidence="3">Flagellin</fullName>
    </recommendedName>
</protein>
<keyword evidence="3" id="KW-0964">Secreted</keyword>
<evidence type="ECO:0000313" key="7">
    <source>
        <dbReference type="Proteomes" id="UP000315003"/>
    </source>
</evidence>
<dbReference type="SUPFAM" id="SSF64518">
    <property type="entry name" value="Phase 1 flagellin"/>
    <property type="match status" value="1"/>
</dbReference>
<dbReference type="GO" id="GO:0005198">
    <property type="term" value="F:structural molecule activity"/>
    <property type="evidence" value="ECO:0007669"/>
    <property type="project" value="UniProtKB-UniRule"/>
</dbReference>
<dbReference type="Pfam" id="PF00700">
    <property type="entry name" value="Flagellin_C"/>
    <property type="match status" value="1"/>
</dbReference>
<dbReference type="PRINTS" id="PR00207">
    <property type="entry name" value="FLAGELLIN"/>
</dbReference>
<keyword evidence="6" id="KW-0969">Cilium</keyword>
<evidence type="ECO:0000313" key="6">
    <source>
        <dbReference type="EMBL" id="QDT59710.1"/>
    </source>
</evidence>
<organism evidence="6 7">
    <name type="scientific">Stieleria bergensis</name>
    <dbReference type="NCBI Taxonomy" id="2528025"/>
    <lineage>
        <taxon>Bacteria</taxon>
        <taxon>Pseudomonadati</taxon>
        <taxon>Planctomycetota</taxon>
        <taxon>Planctomycetia</taxon>
        <taxon>Pirellulales</taxon>
        <taxon>Pirellulaceae</taxon>
        <taxon>Stieleria</taxon>
    </lineage>
</organism>
<dbReference type="PANTHER" id="PTHR42792">
    <property type="entry name" value="FLAGELLIN"/>
    <property type="match status" value="1"/>
</dbReference>
<dbReference type="Proteomes" id="UP000315003">
    <property type="component" value="Chromosome"/>
</dbReference>
<dbReference type="AlphaFoldDB" id="A0A517SUD2"/>
<evidence type="ECO:0000259" key="4">
    <source>
        <dbReference type="Pfam" id="PF00669"/>
    </source>
</evidence>
<dbReference type="PANTHER" id="PTHR42792:SF2">
    <property type="entry name" value="FLAGELLIN"/>
    <property type="match status" value="1"/>
</dbReference>
<comment type="similarity">
    <text evidence="1 3">Belongs to the bacterial flagellin family.</text>
</comment>
<proteinExistence type="inferred from homology"/>
<keyword evidence="2 3" id="KW-0975">Bacterial flagellum</keyword>
<feature type="domain" description="Flagellin C-terminal" evidence="5">
    <location>
        <begin position="386"/>
        <end position="472"/>
    </location>
</feature>
<comment type="subcellular location">
    <subcellularLocation>
        <location evidence="3">Secreted</location>
    </subcellularLocation>
    <subcellularLocation>
        <location evidence="3">Bacterial flagellum</location>
    </subcellularLocation>
</comment>
<dbReference type="GO" id="GO:0009288">
    <property type="term" value="C:bacterial-type flagellum"/>
    <property type="evidence" value="ECO:0007669"/>
    <property type="project" value="UniProtKB-SubCell"/>
</dbReference>
<dbReference type="Pfam" id="PF00669">
    <property type="entry name" value="Flagellin_N"/>
    <property type="match status" value="1"/>
</dbReference>
<evidence type="ECO:0000256" key="2">
    <source>
        <dbReference type="ARBA" id="ARBA00023143"/>
    </source>
</evidence>
<reference evidence="6 7" key="1">
    <citation type="submission" date="2019-02" db="EMBL/GenBank/DDBJ databases">
        <title>Deep-cultivation of Planctomycetes and their phenomic and genomic characterization uncovers novel biology.</title>
        <authorList>
            <person name="Wiegand S."/>
            <person name="Jogler M."/>
            <person name="Boedeker C."/>
            <person name="Pinto D."/>
            <person name="Vollmers J."/>
            <person name="Rivas-Marin E."/>
            <person name="Kohn T."/>
            <person name="Peeters S.H."/>
            <person name="Heuer A."/>
            <person name="Rast P."/>
            <person name="Oberbeckmann S."/>
            <person name="Bunk B."/>
            <person name="Jeske O."/>
            <person name="Meyerdierks A."/>
            <person name="Storesund J.E."/>
            <person name="Kallscheuer N."/>
            <person name="Luecker S."/>
            <person name="Lage O.M."/>
            <person name="Pohl T."/>
            <person name="Merkel B.J."/>
            <person name="Hornburger P."/>
            <person name="Mueller R.-W."/>
            <person name="Bruemmer F."/>
            <person name="Labrenz M."/>
            <person name="Spormann A.M."/>
            <person name="Op den Camp H."/>
            <person name="Overmann J."/>
            <person name="Amann R."/>
            <person name="Jetten M.S.M."/>
            <person name="Mascher T."/>
            <person name="Medema M.H."/>
            <person name="Devos D.P."/>
            <person name="Kaster A.-K."/>
            <person name="Ovreas L."/>
            <person name="Rohde M."/>
            <person name="Galperin M.Y."/>
            <person name="Jogler C."/>
        </authorList>
    </citation>
    <scope>NUCLEOTIDE SEQUENCE [LARGE SCALE GENOMIC DNA]</scope>
    <source>
        <strain evidence="6 7">SV_7m_r</strain>
    </source>
</reference>
<dbReference type="InterPro" id="IPR046358">
    <property type="entry name" value="Flagellin_C"/>
</dbReference>
<keyword evidence="6" id="KW-0966">Cell projection</keyword>
<dbReference type="GO" id="GO:0005576">
    <property type="term" value="C:extracellular region"/>
    <property type="evidence" value="ECO:0007669"/>
    <property type="project" value="UniProtKB-SubCell"/>
</dbReference>
<sequence length="473" mass="48903">MALVISSNVPALNAQNNLNRSTNALNKSIERLSTGFKINRGADGPAALVISEKQRAQIAGLRTAIENTEKAASVIQTAEGALNEINTILVKMRSLALDSANTGVNDADAIAANQAEINNSIDTIDRIARNTQFGTKQLLDGSVGVSGSTSDTDVTFIKGGPNTYSGVYDVAVTGVAEQAYISSGFTTTTLAADEVLTINGVNITLNGGTDKAGVITRINEFTEQTGVIADDPAGAEIRLRTEAFGSDADITIVSDTTGAASSTGFGTAQQTDVGANISGTINSLAAAGKGNTLTSTEGASKGTIVRLGEDTTSATTLTSTVTGAQGTVAVQNQALQFQIGPNRFQTAEIAINNIQTDALGVAMSGNVFNSLSEINVNSFNNAQDALEVIDNAIDEISTLRGDLGAFQKNTLESVANNMRSTLENTVAAESVIRDTDFAETVAEFTNNQTLVQVGTSVLSSATQTTQSILSLLQ</sequence>
<feature type="domain" description="Flagellin N-terminal" evidence="4">
    <location>
        <begin position="5"/>
        <end position="142"/>
    </location>
</feature>
<gene>
    <name evidence="6" type="primary">hag</name>
    <name evidence="6" type="ORF">SV7mr_22190</name>
</gene>
<keyword evidence="7" id="KW-1185">Reference proteome</keyword>
<name>A0A517SUD2_9BACT</name>
<dbReference type="RefSeq" id="WP_145271763.1">
    <property type="nucleotide sequence ID" value="NZ_CP036272.1"/>
</dbReference>
<dbReference type="InterPro" id="IPR001029">
    <property type="entry name" value="Flagellin_N"/>
</dbReference>
<keyword evidence="6" id="KW-0282">Flagellum</keyword>
<accession>A0A517SUD2</accession>
<dbReference type="OrthoDB" id="9796789at2"/>
<dbReference type="Gene3D" id="3.30.70.2120">
    <property type="match status" value="1"/>
</dbReference>
<dbReference type="InterPro" id="IPR001492">
    <property type="entry name" value="Flagellin"/>
</dbReference>
<evidence type="ECO:0000256" key="3">
    <source>
        <dbReference type="RuleBase" id="RU362073"/>
    </source>
</evidence>
<evidence type="ECO:0000259" key="5">
    <source>
        <dbReference type="Pfam" id="PF00700"/>
    </source>
</evidence>